<dbReference type="InterPro" id="IPR029027">
    <property type="entry name" value="Single_a-helix_sf"/>
</dbReference>
<dbReference type="AlphaFoldDB" id="A0A8C9PD61"/>
<name>A0A8C9PD61_SPEDA</name>
<evidence type="ECO:0000256" key="1">
    <source>
        <dbReference type="SAM" id="Phobius"/>
    </source>
</evidence>
<dbReference type="GO" id="GO:0006122">
    <property type="term" value="P:mitochondrial electron transport, ubiquinol to cytochrome c"/>
    <property type="evidence" value="ECO:0007669"/>
    <property type="project" value="InterPro"/>
</dbReference>
<evidence type="ECO:0008006" key="4">
    <source>
        <dbReference type="Google" id="ProtNLM"/>
    </source>
</evidence>
<reference evidence="2" key="2">
    <citation type="submission" date="2025-09" db="UniProtKB">
        <authorList>
            <consortium name="Ensembl"/>
        </authorList>
    </citation>
    <scope>IDENTIFICATION</scope>
</reference>
<reference evidence="2" key="1">
    <citation type="submission" date="2025-08" db="UniProtKB">
        <authorList>
            <consortium name="Ensembl"/>
        </authorList>
    </citation>
    <scope>IDENTIFICATION</scope>
</reference>
<keyword evidence="1" id="KW-0472">Membrane</keyword>
<dbReference type="GO" id="GO:0005743">
    <property type="term" value="C:mitochondrial inner membrane"/>
    <property type="evidence" value="ECO:0007669"/>
    <property type="project" value="TreeGrafter"/>
</dbReference>
<keyword evidence="1" id="KW-0812">Transmembrane</keyword>
<accession>A0A8C9PD61</accession>
<keyword evidence="1" id="KW-1133">Transmembrane helix</keyword>
<dbReference type="InterPro" id="IPR015089">
    <property type="entry name" value="UQCR"/>
</dbReference>
<evidence type="ECO:0000313" key="2">
    <source>
        <dbReference type="Ensembl" id="ENSSDAP00000007212.1"/>
    </source>
</evidence>
<dbReference type="PANTHER" id="PTHR15420:SF2">
    <property type="entry name" value="CYTOCHROME B-C1 COMPLEX SUBUNIT 10"/>
    <property type="match status" value="1"/>
</dbReference>
<keyword evidence="3" id="KW-1185">Reference proteome</keyword>
<protein>
    <recommendedName>
        <fullName evidence="4">Cytochrome b-c1 complex subunit 10</fullName>
    </recommendedName>
</protein>
<dbReference type="SUPFAM" id="SSF81518">
    <property type="entry name" value="Subunit XI (6.4 kDa protein) of cytochrome bc1 complex (Ubiquinol-cytochrome c reductase)"/>
    <property type="match status" value="1"/>
</dbReference>
<organism evidence="2 3">
    <name type="scientific">Spermophilus dauricus</name>
    <name type="common">Daurian ground squirrel</name>
    <dbReference type="NCBI Taxonomy" id="99837"/>
    <lineage>
        <taxon>Eukaryota</taxon>
        <taxon>Metazoa</taxon>
        <taxon>Chordata</taxon>
        <taxon>Craniata</taxon>
        <taxon>Vertebrata</taxon>
        <taxon>Euteleostomi</taxon>
        <taxon>Mammalia</taxon>
        <taxon>Eutheria</taxon>
        <taxon>Euarchontoglires</taxon>
        <taxon>Glires</taxon>
        <taxon>Rodentia</taxon>
        <taxon>Sciuromorpha</taxon>
        <taxon>Sciuridae</taxon>
        <taxon>Xerinae</taxon>
        <taxon>Marmotini</taxon>
        <taxon>Spermophilus</taxon>
    </lineage>
</organism>
<sequence length="57" mass="6452">QLSYFLFLAGPNGHSSHRMPTASMWGAVGTVGLVWATAWWLILDWVPYINGKFKKED</sequence>
<dbReference type="Gene3D" id="1.20.5.220">
    <property type="match status" value="1"/>
</dbReference>
<proteinExistence type="predicted"/>
<dbReference type="Pfam" id="PF08997">
    <property type="entry name" value="UCR_6-4kD"/>
    <property type="match status" value="1"/>
</dbReference>
<dbReference type="Ensembl" id="ENSSDAT00000008220.1">
    <property type="protein sequence ID" value="ENSSDAP00000007212.1"/>
    <property type="gene ID" value="ENSSDAG00000006637.1"/>
</dbReference>
<evidence type="ECO:0000313" key="3">
    <source>
        <dbReference type="Proteomes" id="UP000694422"/>
    </source>
</evidence>
<feature type="transmembrane region" description="Helical" evidence="1">
    <location>
        <begin position="24"/>
        <end position="46"/>
    </location>
</feature>
<dbReference type="PANTHER" id="PTHR15420">
    <property type="entry name" value="UBIQUINOL-CYTOCHROME C REDUCTASE COMPLEX 6.4 KD PROTEIN"/>
    <property type="match status" value="1"/>
</dbReference>
<dbReference type="Proteomes" id="UP000694422">
    <property type="component" value="Unplaced"/>
</dbReference>